<proteinExistence type="predicted"/>
<accession>A0A2D4PBS6</accession>
<name>A0A2D4PBS6_MICSU</name>
<evidence type="ECO:0000313" key="1">
    <source>
        <dbReference type="EMBL" id="LAB54948.1"/>
    </source>
</evidence>
<reference evidence="1" key="2">
    <citation type="submission" date="2017-11" db="EMBL/GenBank/DDBJ databases">
        <title>Coralsnake Venomics: Analyses of Venom Gland Transcriptomes and Proteomes of Six Brazilian Taxa.</title>
        <authorList>
            <person name="Aird S.D."/>
            <person name="Jorge da Silva N."/>
            <person name="Qiu L."/>
            <person name="Villar-Briones A."/>
            <person name="Aparecida-Saddi V."/>
            <person name="Campos-Telles M.P."/>
            <person name="Grau M."/>
            <person name="Mikheyev A.S."/>
        </authorList>
    </citation>
    <scope>NUCLEOTIDE SEQUENCE</scope>
    <source>
        <tissue evidence="1">Venom_gland</tissue>
    </source>
</reference>
<protein>
    <submittedName>
        <fullName evidence="1">Uncharacterized protein</fullName>
    </submittedName>
</protein>
<dbReference type="EMBL" id="IACN01051059">
    <property type="protein sequence ID" value="LAB54948.1"/>
    <property type="molecule type" value="Transcribed_RNA"/>
</dbReference>
<organism evidence="1">
    <name type="scientific">Micrurus surinamensis</name>
    <name type="common">Surinam coral snake</name>
    <dbReference type="NCBI Taxonomy" id="129470"/>
    <lineage>
        <taxon>Eukaryota</taxon>
        <taxon>Metazoa</taxon>
        <taxon>Chordata</taxon>
        <taxon>Craniata</taxon>
        <taxon>Vertebrata</taxon>
        <taxon>Euteleostomi</taxon>
        <taxon>Lepidosauria</taxon>
        <taxon>Squamata</taxon>
        <taxon>Bifurcata</taxon>
        <taxon>Unidentata</taxon>
        <taxon>Episquamata</taxon>
        <taxon>Toxicofera</taxon>
        <taxon>Serpentes</taxon>
        <taxon>Colubroidea</taxon>
        <taxon>Elapidae</taxon>
        <taxon>Elapinae</taxon>
        <taxon>Micrurus</taxon>
    </lineage>
</organism>
<sequence>MEAAAFLVLLTVPTTGHSHFFPVLPALQELYGAHQPQKLKTPTLSQNKIKRTTLCIRAMELSIGSMNTSVYMVVIIGNTTCHVFRLGLYIIHYVLISPEVKSKRAVSWLNAIWECNRMHFFCLVA</sequence>
<dbReference type="AlphaFoldDB" id="A0A2D4PBS6"/>
<reference evidence="1" key="1">
    <citation type="submission" date="2017-07" db="EMBL/GenBank/DDBJ databases">
        <authorList>
            <person name="Mikheyev A."/>
            <person name="Grau M."/>
        </authorList>
    </citation>
    <scope>NUCLEOTIDE SEQUENCE</scope>
    <source>
        <tissue evidence="1">Venom_gland</tissue>
    </source>
</reference>